<keyword evidence="1" id="KW-0472">Membrane</keyword>
<feature type="transmembrane region" description="Helical" evidence="1">
    <location>
        <begin position="6"/>
        <end position="26"/>
    </location>
</feature>
<protein>
    <submittedName>
        <fullName evidence="2">Uncharacterized protein</fullName>
    </submittedName>
</protein>
<evidence type="ECO:0000256" key="1">
    <source>
        <dbReference type="SAM" id="Phobius"/>
    </source>
</evidence>
<reference evidence="2 3" key="1">
    <citation type="journal article" date="2016" name="Mol. Biol. Evol.">
        <title>Comparative Genomics of Early-Diverging Mushroom-Forming Fungi Provides Insights into the Origins of Lignocellulose Decay Capabilities.</title>
        <authorList>
            <person name="Nagy L.G."/>
            <person name="Riley R."/>
            <person name="Tritt A."/>
            <person name="Adam C."/>
            <person name="Daum C."/>
            <person name="Floudas D."/>
            <person name="Sun H."/>
            <person name="Yadav J.S."/>
            <person name="Pangilinan J."/>
            <person name="Larsson K.H."/>
            <person name="Matsuura K."/>
            <person name="Barry K."/>
            <person name="Labutti K."/>
            <person name="Kuo R."/>
            <person name="Ohm R.A."/>
            <person name="Bhattacharya S.S."/>
            <person name="Shirouzu T."/>
            <person name="Yoshinaga Y."/>
            <person name="Martin F.M."/>
            <person name="Grigoriev I.V."/>
            <person name="Hibbett D.S."/>
        </authorList>
    </citation>
    <scope>NUCLEOTIDE SEQUENCE [LARGE SCALE GENOMIC DNA]</scope>
    <source>
        <strain evidence="2 3">CBS 109695</strain>
    </source>
</reference>
<dbReference type="Proteomes" id="UP000076532">
    <property type="component" value="Unassembled WGS sequence"/>
</dbReference>
<gene>
    <name evidence="2" type="ORF">FIBSPDRAFT_851820</name>
</gene>
<keyword evidence="1" id="KW-1133">Transmembrane helix</keyword>
<dbReference type="OrthoDB" id="409173at2759"/>
<dbReference type="STRING" id="436010.A0A166SFA3"/>
<sequence>MALSLLGFAVIINALILVLASAVFYYGAGADATKTGPASLFDAHTLIGDLVGKRAFFLDAYRTWLMYCALSAQPLHCCSRWRCSRRGRARR</sequence>
<evidence type="ECO:0000313" key="2">
    <source>
        <dbReference type="EMBL" id="KZP29380.1"/>
    </source>
</evidence>
<organism evidence="2 3">
    <name type="scientific">Athelia psychrophila</name>
    <dbReference type="NCBI Taxonomy" id="1759441"/>
    <lineage>
        <taxon>Eukaryota</taxon>
        <taxon>Fungi</taxon>
        <taxon>Dikarya</taxon>
        <taxon>Basidiomycota</taxon>
        <taxon>Agaricomycotina</taxon>
        <taxon>Agaricomycetes</taxon>
        <taxon>Agaricomycetidae</taxon>
        <taxon>Atheliales</taxon>
        <taxon>Atheliaceae</taxon>
        <taxon>Athelia</taxon>
    </lineage>
</organism>
<name>A0A166SFA3_9AGAM</name>
<keyword evidence="3" id="KW-1185">Reference proteome</keyword>
<dbReference type="AlphaFoldDB" id="A0A166SFA3"/>
<dbReference type="EMBL" id="KV417499">
    <property type="protein sequence ID" value="KZP29380.1"/>
    <property type="molecule type" value="Genomic_DNA"/>
</dbReference>
<evidence type="ECO:0000313" key="3">
    <source>
        <dbReference type="Proteomes" id="UP000076532"/>
    </source>
</evidence>
<keyword evidence="1" id="KW-0812">Transmembrane</keyword>
<accession>A0A166SFA3</accession>
<proteinExistence type="predicted"/>